<keyword evidence="1 4" id="KW-0489">Methyltransferase</keyword>
<dbReference type="PIRSF" id="PIRSF004553">
    <property type="entry name" value="CHP00095"/>
    <property type="match status" value="1"/>
</dbReference>
<dbReference type="GO" id="GO:0003676">
    <property type="term" value="F:nucleic acid binding"/>
    <property type="evidence" value="ECO:0007669"/>
    <property type="project" value="InterPro"/>
</dbReference>
<dbReference type="EMBL" id="CADCWC010000221">
    <property type="protein sequence ID" value="CAA9536584.1"/>
    <property type="molecule type" value="Genomic_DNA"/>
</dbReference>
<dbReference type="PANTHER" id="PTHR43542:SF1">
    <property type="entry name" value="METHYLTRANSFERASE"/>
    <property type="match status" value="1"/>
</dbReference>
<organism evidence="4">
    <name type="scientific">uncultured Thermoleophilia bacterium</name>
    <dbReference type="NCBI Taxonomy" id="1497501"/>
    <lineage>
        <taxon>Bacteria</taxon>
        <taxon>Bacillati</taxon>
        <taxon>Actinomycetota</taxon>
        <taxon>Thermoleophilia</taxon>
        <taxon>environmental samples</taxon>
    </lineage>
</organism>
<dbReference type="PROSITE" id="PS00092">
    <property type="entry name" value="N6_MTASE"/>
    <property type="match status" value="1"/>
</dbReference>
<keyword evidence="2 4" id="KW-0808">Transferase</keyword>
<evidence type="ECO:0000256" key="3">
    <source>
        <dbReference type="SAM" id="MobiDB-lite"/>
    </source>
</evidence>
<dbReference type="GO" id="GO:0052913">
    <property type="term" value="F:16S rRNA (guanine(966)-N(2))-methyltransferase activity"/>
    <property type="evidence" value="ECO:0007669"/>
    <property type="project" value="UniProtKB-EC"/>
</dbReference>
<dbReference type="Gene3D" id="3.40.50.150">
    <property type="entry name" value="Vaccinia Virus protein VP39"/>
    <property type="match status" value="1"/>
</dbReference>
<evidence type="ECO:0000256" key="1">
    <source>
        <dbReference type="ARBA" id="ARBA00022603"/>
    </source>
</evidence>
<feature type="region of interest" description="Disordered" evidence="3">
    <location>
        <begin position="1"/>
        <end position="25"/>
    </location>
</feature>
<reference evidence="4" key="1">
    <citation type="submission" date="2020-02" db="EMBL/GenBank/DDBJ databases">
        <authorList>
            <person name="Meier V. D."/>
        </authorList>
    </citation>
    <scope>NUCLEOTIDE SEQUENCE</scope>
    <source>
        <strain evidence="4">AVDCRST_MAG79</strain>
    </source>
</reference>
<sequence>MRIVAGEFGSRRLTAPRGATRPTSDRARESLFATLGSVEGDACLDLFAGTGALGLEALSRGAASCVFCEIDPAARRALEANIAALGVGPRCRVRPVDARRLLRADAREGRRYDLVLVDPPYAAAAAFVPELRLRLPAVLTADGRVALETAAREEVALEGFEVLSDRRVGAARLTVLRASPTEVR</sequence>
<accession>A0A6J4TZJ7</accession>
<dbReference type="InterPro" id="IPR002052">
    <property type="entry name" value="DNA_methylase_N6_adenine_CS"/>
</dbReference>
<dbReference type="Pfam" id="PF03602">
    <property type="entry name" value="Cons_hypoth95"/>
    <property type="match status" value="1"/>
</dbReference>
<dbReference type="SUPFAM" id="SSF53335">
    <property type="entry name" value="S-adenosyl-L-methionine-dependent methyltransferases"/>
    <property type="match status" value="1"/>
</dbReference>
<protein>
    <submittedName>
        <fullName evidence="4">16S rRNA (Guanine(966)-N(2))-methyltransferase</fullName>
        <ecNumber evidence="4">2.1.1.171</ecNumber>
    </submittedName>
</protein>
<name>A0A6J4TZJ7_9ACTN</name>
<dbReference type="InterPro" id="IPR029063">
    <property type="entry name" value="SAM-dependent_MTases_sf"/>
</dbReference>
<evidence type="ECO:0000256" key="2">
    <source>
        <dbReference type="ARBA" id="ARBA00022679"/>
    </source>
</evidence>
<dbReference type="PANTHER" id="PTHR43542">
    <property type="entry name" value="METHYLTRANSFERASE"/>
    <property type="match status" value="1"/>
</dbReference>
<gene>
    <name evidence="4" type="ORF">AVDCRST_MAG79-1432</name>
</gene>
<dbReference type="CDD" id="cd02440">
    <property type="entry name" value="AdoMet_MTases"/>
    <property type="match status" value="1"/>
</dbReference>
<dbReference type="AlphaFoldDB" id="A0A6J4TZJ7"/>
<dbReference type="InterPro" id="IPR004398">
    <property type="entry name" value="RNA_MeTrfase_RsmD"/>
</dbReference>
<proteinExistence type="predicted"/>
<dbReference type="EC" id="2.1.1.171" evidence="4"/>
<evidence type="ECO:0000313" key="4">
    <source>
        <dbReference type="EMBL" id="CAA9536584.1"/>
    </source>
</evidence>